<feature type="transmembrane region" description="Helical" evidence="5">
    <location>
        <begin position="382"/>
        <end position="400"/>
    </location>
</feature>
<reference evidence="6 7" key="1">
    <citation type="submission" date="2020-08" db="EMBL/GenBank/DDBJ databases">
        <title>A Genomic Blueprint of the Chicken Gut Microbiome.</title>
        <authorList>
            <person name="Gilroy R."/>
            <person name="Ravi A."/>
            <person name="Getino M."/>
            <person name="Pursley I."/>
            <person name="Horton D.L."/>
            <person name="Alikhan N.-F."/>
            <person name="Baker D."/>
            <person name="Gharbi K."/>
            <person name="Hall N."/>
            <person name="Watson M."/>
            <person name="Adriaenssens E.M."/>
            <person name="Foster-Nyarko E."/>
            <person name="Jarju S."/>
            <person name="Secka A."/>
            <person name="Antonio M."/>
            <person name="Oren A."/>
            <person name="Chaudhuri R."/>
            <person name="La Ragione R.M."/>
            <person name="Hildebrand F."/>
            <person name="Pallen M.J."/>
        </authorList>
    </citation>
    <scope>NUCLEOTIDE SEQUENCE [LARGE SCALE GENOMIC DNA]</scope>
    <source>
        <strain evidence="6 7">Sa2BUA9</strain>
    </source>
</reference>
<dbReference type="Pfam" id="PF03323">
    <property type="entry name" value="GerA"/>
    <property type="match status" value="1"/>
</dbReference>
<comment type="subcellular location">
    <subcellularLocation>
        <location evidence="4">Cell membrane</location>
    </subcellularLocation>
    <subcellularLocation>
        <location evidence="1">Membrane</location>
        <topology evidence="1">Multi-pass membrane protein</topology>
    </subcellularLocation>
</comment>
<dbReference type="Proteomes" id="UP000640786">
    <property type="component" value="Unassembled WGS sequence"/>
</dbReference>
<feature type="transmembrane region" description="Helical" evidence="5">
    <location>
        <begin position="286"/>
        <end position="308"/>
    </location>
</feature>
<dbReference type="PANTHER" id="PTHR22550:SF5">
    <property type="entry name" value="LEUCINE ZIPPER PROTEIN 4"/>
    <property type="match status" value="1"/>
</dbReference>
<evidence type="ECO:0000256" key="3">
    <source>
        <dbReference type="ARBA" id="ARBA00023136"/>
    </source>
</evidence>
<accession>A0ABR8R8X9</accession>
<proteinExistence type="inferred from homology"/>
<dbReference type="PANTHER" id="PTHR22550">
    <property type="entry name" value="SPORE GERMINATION PROTEIN"/>
    <property type="match status" value="1"/>
</dbReference>
<sequence length="481" mass="54653">MILVKKSLLAYFTNRGASKGDLVEKNIQYYKKVTRENNDIIYKKVPTSEGVVTLIYPNSLTEKMTLEMMVMIPIANYIHQIHQVAESVNPFNIADITNRLSIGETLLYFHETNRLLSMDTYSVNTRDVSISEMESTFIGPQDVFTESLETNLSLVKRRIQNSMLKDEELIIGNVTNTKIALLYIDDLVEKKKLKNLKNRLDKIDYPTFLDISILMQLIEDNPYSPFPQYYMTIKPDTISHYLADGRIVILMDNSQSALVCPTSFLELFITMEDYYNRWPSASLMRLLRFFGFFLTIMITPSYVSSLTFHQEVLPYELLLNLQESRMKVPFSPLFEVLFIELIIEVLREAGARMPAKIGQTIGIVGGIVIGTAAVEAGLVSNILIVIVATSALLSFLPPVFHMSNTSRFIRYIFILAAGMFGLYGQMLAFAWLIAHLLRVNSLGTPFMSTVIPRKISDLKDSVVRFPTAYLKKKSGISSENK</sequence>
<evidence type="ECO:0000313" key="7">
    <source>
        <dbReference type="Proteomes" id="UP000640786"/>
    </source>
</evidence>
<evidence type="ECO:0000313" key="6">
    <source>
        <dbReference type="EMBL" id="MBD7944174.1"/>
    </source>
</evidence>
<comment type="similarity">
    <text evidence="2 4">Belongs to the GerABKA family.</text>
</comment>
<gene>
    <name evidence="6" type="ORF">H9650_08590</name>
</gene>
<keyword evidence="5" id="KW-1133">Transmembrane helix</keyword>
<feature type="transmembrane region" description="Helical" evidence="5">
    <location>
        <begin position="358"/>
        <end position="376"/>
    </location>
</feature>
<dbReference type="EMBL" id="JACSQO010000003">
    <property type="protein sequence ID" value="MBD7944174.1"/>
    <property type="molecule type" value="Genomic_DNA"/>
</dbReference>
<feature type="transmembrane region" description="Helical" evidence="5">
    <location>
        <begin position="328"/>
        <end position="346"/>
    </location>
</feature>
<name>A0ABR8R8X9_9BACI</name>
<evidence type="ECO:0000256" key="5">
    <source>
        <dbReference type="SAM" id="Phobius"/>
    </source>
</evidence>
<evidence type="ECO:0000256" key="1">
    <source>
        <dbReference type="ARBA" id="ARBA00004141"/>
    </source>
</evidence>
<evidence type="ECO:0000256" key="2">
    <source>
        <dbReference type="ARBA" id="ARBA00005278"/>
    </source>
</evidence>
<feature type="transmembrane region" description="Helical" evidence="5">
    <location>
        <begin position="412"/>
        <end position="437"/>
    </location>
</feature>
<comment type="caution">
    <text evidence="6">The sequence shown here is derived from an EMBL/GenBank/DDBJ whole genome shotgun (WGS) entry which is preliminary data.</text>
</comment>
<keyword evidence="5" id="KW-0812">Transmembrane</keyword>
<dbReference type="InterPro" id="IPR004995">
    <property type="entry name" value="Spore_Ger"/>
</dbReference>
<organism evidence="6 7">
    <name type="scientific">Psychrobacillus faecigallinarum</name>
    <dbReference type="NCBI Taxonomy" id="2762235"/>
    <lineage>
        <taxon>Bacteria</taxon>
        <taxon>Bacillati</taxon>
        <taxon>Bacillota</taxon>
        <taxon>Bacilli</taxon>
        <taxon>Bacillales</taxon>
        <taxon>Bacillaceae</taxon>
        <taxon>Psychrobacillus</taxon>
    </lineage>
</organism>
<dbReference type="PIRSF" id="PIRSF005690">
    <property type="entry name" value="GerBA"/>
    <property type="match status" value="1"/>
</dbReference>
<evidence type="ECO:0000256" key="4">
    <source>
        <dbReference type="PIRNR" id="PIRNR005690"/>
    </source>
</evidence>
<keyword evidence="7" id="KW-1185">Reference proteome</keyword>
<keyword evidence="3 4" id="KW-0472">Membrane</keyword>
<dbReference type="InterPro" id="IPR050768">
    <property type="entry name" value="UPF0353/GerABKA_families"/>
</dbReference>
<protein>
    <submittedName>
        <fullName evidence="6">Spore germination protein</fullName>
    </submittedName>
</protein>